<dbReference type="GO" id="GO:0019695">
    <property type="term" value="P:choline metabolic process"/>
    <property type="evidence" value="ECO:0007669"/>
    <property type="project" value="TreeGrafter"/>
</dbReference>
<evidence type="ECO:0000313" key="6">
    <source>
        <dbReference type="WBParaSite" id="SPAL_0000793700.1"/>
    </source>
</evidence>
<comment type="similarity">
    <text evidence="1">Belongs to the type-B carboxylesterase/lipase family.</text>
</comment>
<dbReference type="GO" id="GO:0005886">
    <property type="term" value="C:plasma membrane"/>
    <property type="evidence" value="ECO:0007669"/>
    <property type="project" value="TreeGrafter"/>
</dbReference>
<name>A0A0N5BPW2_STREA</name>
<evidence type="ECO:0000259" key="4">
    <source>
        <dbReference type="Pfam" id="PF00135"/>
    </source>
</evidence>
<dbReference type="Gene3D" id="3.40.50.1820">
    <property type="entry name" value="alpha/beta hydrolase"/>
    <property type="match status" value="1"/>
</dbReference>
<dbReference type="InterPro" id="IPR029058">
    <property type="entry name" value="AB_hydrolase_fold"/>
</dbReference>
<organism evidence="5 6">
    <name type="scientific">Strongyloides papillosus</name>
    <name type="common">Intestinal threadworm</name>
    <dbReference type="NCBI Taxonomy" id="174720"/>
    <lineage>
        <taxon>Eukaryota</taxon>
        <taxon>Metazoa</taxon>
        <taxon>Ecdysozoa</taxon>
        <taxon>Nematoda</taxon>
        <taxon>Chromadorea</taxon>
        <taxon>Rhabditida</taxon>
        <taxon>Tylenchina</taxon>
        <taxon>Panagrolaimomorpha</taxon>
        <taxon>Strongyloidoidea</taxon>
        <taxon>Strongyloididae</taxon>
        <taxon>Strongyloides</taxon>
    </lineage>
</organism>
<accession>A0A0N5BPW2</accession>
<dbReference type="InterPro" id="IPR050654">
    <property type="entry name" value="AChE-related_enzymes"/>
</dbReference>
<keyword evidence="3" id="KW-0378">Hydrolase</keyword>
<dbReference type="SUPFAM" id="SSF53474">
    <property type="entry name" value="alpha/beta-Hydrolases"/>
    <property type="match status" value="1"/>
</dbReference>
<dbReference type="PANTHER" id="PTHR43918">
    <property type="entry name" value="ACETYLCHOLINESTERASE"/>
    <property type="match status" value="1"/>
</dbReference>
<dbReference type="WBParaSite" id="SPAL_0000793700.1">
    <property type="protein sequence ID" value="SPAL_0000793700.1"/>
    <property type="gene ID" value="SPAL_0000793700"/>
</dbReference>
<dbReference type="InterPro" id="IPR002018">
    <property type="entry name" value="CarbesteraseB"/>
</dbReference>
<keyword evidence="5" id="KW-1185">Reference proteome</keyword>
<evidence type="ECO:0000256" key="3">
    <source>
        <dbReference type="ARBA" id="ARBA00022801"/>
    </source>
</evidence>
<dbReference type="Proteomes" id="UP000046392">
    <property type="component" value="Unplaced"/>
</dbReference>
<feature type="domain" description="Carboxylesterase type B" evidence="4">
    <location>
        <begin position="37"/>
        <end position="546"/>
    </location>
</feature>
<sequence length="575" mass="66520">MINIFLLWFSIYFGYCFGSDFKYCLILLLTSLQKYAGKTVYEFLGVPYAKEPIGKRRFTPPLPFEKEDWDDEPYYNATYVRNGCYQNTRDFPLPGFNWTHPSSIAEHCLHVNIWKSASPNGGVLVVFFDVLHMRGSGTLDELNGGYLAAKTDLIVITVSYRLSIFGFGYLGEDGKYLTGNTGLLDQQMSLQWVYENIDKFGGDGKKITIAGFGSASTLATAHLFSTKSHKYFSSIFASSESITSMWSYNSREVAEKATRDVAYRVGCTNKTDYDIYKCLLKANPYKLAVAAEDLMFRGNFPFQYGFNVINYDNVFFNGNLITKIKNRKMKEDFIFFGSKSKYIGALYLAMFSDKYDFGFKTEGIFTNISYSSFKISYSQFKIFMSKINKHLGLKDYELKLIYEKYVDVKKIKKIKDFKSIIVKIVSDIYFNVGMEKFVYDLSYEHLSKKTYFYEFVRTSSGDRSRFPEWVLPRPGSEMEYFFGNPFTMSYKYNKKFIKLDQRVSYKMMMMMKSFVTTGKPGSKWYGFSTSSKNVFIVGDNNYCKDKSKKVSKTSVYTDKIKSLIQILPKEFNLQI</sequence>
<dbReference type="GO" id="GO:0003990">
    <property type="term" value="F:acetylcholinesterase activity"/>
    <property type="evidence" value="ECO:0007669"/>
    <property type="project" value="TreeGrafter"/>
</dbReference>
<keyword evidence="2" id="KW-0719">Serine esterase</keyword>
<reference evidence="6" key="1">
    <citation type="submission" date="2017-02" db="UniProtKB">
        <authorList>
            <consortium name="WormBaseParasite"/>
        </authorList>
    </citation>
    <scope>IDENTIFICATION</scope>
</reference>
<protein>
    <submittedName>
        <fullName evidence="6">COesterase domain-containing protein</fullName>
    </submittedName>
</protein>
<evidence type="ECO:0000313" key="5">
    <source>
        <dbReference type="Proteomes" id="UP000046392"/>
    </source>
</evidence>
<evidence type="ECO:0000256" key="2">
    <source>
        <dbReference type="ARBA" id="ARBA00022487"/>
    </source>
</evidence>
<dbReference type="GO" id="GO:0006581">
    <property type="term" value="P:acetylcholine catabolic process"/>
    <property type="evidence" value="ECO:0007669"/>
    <property type="project" value="TreeGrafter"/>
</dbReference>
<dbReference type="AlphaFoldDB" id="A0A0N5BPW2"/>
<dbReference type="ESTHER" id="strea-a0a0n5bpw2">
    <property type="family name" value="Cholinesterase-like"/>
</dbReference>
<proteinExistence type="inferred from homology"/>
<evidence type="ECO:0000256" key="1">
    <source>
        <dbReference type="ARBA" id="ARBA00005964"/>
    </source>
</evidence>
<dbReference type="GO" id="GO:0005615">
    <property type="term" value="C:extracellular space"/>
    <property type="evidence" value="ECO:0007669"/>
    <property type="project" value="TreeGrafter"/>
</dbReference>
<dbReference type="PANTHER" id="PTHR43918:SF15">
    <property type="entry name" value="CARBOXYLIC ESTER HYDROLASE"/>
    <property type="match status" value="1"/>
</dbReference>
<dbReference type="Pfam" id="PF00135">
    <property type="entry name" value="COesterase"/>
    <property type="match status" value="1"/>
</dbReference>
<dbReference type="STRING" id="174720.A0A0N5BPW2"/>